<dbReference type="InterPro" id="IPR012936">
    <property type="entry name" value="Erv_C"/>
</dbReference>
<feature type="region of interest" description="Disordered" evidence="3">
    <location>
        <begin position="876"/>
        <end position="909"/>
    </location>
</feature>
<name>A0A812NU76_9DINO</name>
<dbReference type="Pfam" id="PF07970">
    <property type="entry name" value="COPIIcoated_ERV"/>
    <property type="match status" value="1"/>
</dbReference>
<reference evidence="5" key="1">
    <citation type="submission" date="2021-02" db="EMBL/GenBank/DDBJ databases">
        <authorList>
            <person name="Dougan E. K."/>
            <person name="Rhodes N."/>
            <person name="Thang M."/>
            <person name="Chan C."/>
        </authorList>
    </citation>
    <scope>NUCLEOTIDE SEQUENCE</scope>
</reference>
<dbReference type="SUPFAM" id="SSF52540">
    <property type="entry name" value="P-loop containing nucleoside triphosphate hydrolases"/>
    <property type="match status" value="1"/>
</dbReference>
<keyword evidence="6" id="KW-1185">Reference proteome</keyword>
<dbReference type="Pfam" id="PF00005">
    <property type="entry name" value="ABC_tran"/>
    <property type="match status" value="1"/>
</dbReference>
<dbReference type="GO" id="GO:0005524">
    <property type="term" value="F:ATP binding"/>
    <property type="evidence" value="ECO:0007669"/>
    <property type="project" value="UniProtKB-KW"/>
</dbReference>
<dbReference type="InterPro" id="IPR027417">
    <property type="entry name" value="P-loop_NTPase"/>
</dbReference>
<dbReference type="PANTHER" id="PTHR43204:SF1">
    <property type="entry name" value="ABC TRANSPORTER I FAMILY MEMBER 6, CHLOROPLASTIC"/>
    <property type="match status" value="1"/>
</dbReference>
<evidence type="ECO:0000256" key="1">
    <source>
        <dbReference type="ARBA" id="ARBA00022741"/>
    </source>
</evidence>
<evidence type="ECO:0000256" key="2">
    <source>
        <dbReference type="ARBA" id="ARBA00022840"/>
    </source>
</evidence>
<dbReference type="Proteomes" id="UP000601435">
    <property type="component" value="Unassembled WGS sequence"/>
</dbReference>
<dbReference type="PROSITE" id="PS00211">
    <property type="entry name" value="ABC_TRANSPORTER_1"/>
    <property type="match status" value="1"/>
</dbReference>
<evidence type="ECO:0000259" key="4">
    <source>
        <dbReference type="PROSITE" id="PS50893"/>
    </source>
</evidence>
<evidence type="ECO:0000313" key="5">
    <source>
        <dbReference type="EMBL" id="CAE7332030.1"/>
    </source>
</evidence>
<accession>A0A812NU76</accession>
<dbReference type="InterPro" id="IPR017871">
    <property type="entry name" value="ABC_transporter-like_CS"/>
</dbReference>
<dbReference type="EMBL" id="CAJNJA010013919">
    <property type="protein sequence ID" value="CAE7332030.1"/>
    <property type="molecule type" value="Genomic_DNA"/>
</dbReference>
<feature type="domain" description="ABC transporter" evidence="4">
    <location>
        <begin position="952"/>
        <end position="1571"/>
    </location>
</feature>
<comment type="caution">
    <text evidence="5">The sequence shown here is derived from an EMBL/GenBank/DDBJ whole genome shotgun (WGS) entry which is preliminary data.</text>
</comment>
<evidence type="ECO:0000256" key="3">
    <source>
        <dbReference type="SAM" id="MobiDB-lite"/>
    </source>
</evidence>
<dbReference type="GO" id="GO:0016887">
    <property type="term" value="F:ATP hydrolysis activity"/>
    <property type="evidence" value="ECO:0007669"/>
    <property type="project" value="InterPro"/>
</dbReference>
<dbReference type="OrthoDB" id="6500128at2759"/>
<dbReference type="PANTHER" id="PTHR43204">
    <property type="entry name" value="ABC TRANSPORTER I FAMILY MEMBER 6, CHLOROPLASTIC"/>
    <property type="match status" value="1"/>
</dbReference>
<proteinExistence type="predicted"/>
<dbReference type="Gene3D" id="3.40.50.300">
    <property type="entry name" value="P-loop containing nucleotide triphosphate hydrolases"/>
    <property type="match status" value="2"/>
</dbReference>
<feature type="non-terminal residue" evidence="5">
    <location>
        <position position="1"/>
    </location>
</feature>
<dbReference type="InterPro" id="IPR010230">
    <property type="entry name" value="FeS-cluster_ATPase_SufC"/>
</dbReference>
<dbReference type="Pfam" id="PF13850">
    <property type="entry name" value="ERGIC_N"/>
    <property type="match status" value="1"/>
</dbReference>
<feature type="compositionally biased region" description="Polar residues" evidence="3">
    <location>
        <begin position="888"/>
        <end position="909"/>
    </location>
</feature>
<keyword evidence="1" id="KW-0547">Nucleotide-binding</keyword>
<dbReference type="InterPro" id="IPR039542">
    <property type="entry name" value="Erv_N"/>
</dbReference>
<protein>
    <submittedName>
        <fullName evidence="5">Ergic3 protein</fullName>
    </submittedName>
</protein>
<sequence length="1574" mass="174001">PAKLSWGLANLRVRRQPLLYAVATAVQQRLSESQQSSTKIAWCSVVRAIPPVELWVPERQGSFDACIDEEMLAHFVKNLTPRLMLCYGACGPRPSLNTQADSSRWLQRGIDLGDMSTAVEVLLADSEWRRDQDEDLTWICLLQHTSRPGPCQEVIRKYSCGRELPAWFRAQDGPWSKSKAKYMQRFSNLEKFAQPASGNHWEKLGAVIDFVEHRLSAAAPQVPGTVNEMLRLLDTFAQRREHWLKVAGGAKAEVALECGTFIGSRTYAKGVDPVQACIARHLVDLAGASFVLSGGCHWTGEVRDIVPKIVELFGATSVGMVFMDYKEDTGAIGMDSRLLADNVALPGAPLLLWNLAFSPSWELTAFAMTEFHEPNTEDWMALGRYRGPAGPAPAAPASWQHLSWHTDHMRRRACGLRPTEGDMFEADRVAYSRHVRRHYNAAGIQAVPWHGHARGGLQDVLPQTTMKPLVAEIGKLARAMRQLAGRLALAAVALASEDYMARVDPSLHTWTRTVRVAEDAFLLLEMHQGNLKALLNGEAEVDLPQEQEEQLLSAFPAEALTVEARAPQIQSQRWAAKILRCAVGARVDPDCAVNTENHLEKEILAVFRRLRNPPIGSVLTFGGLYGGVHGEGVDVPDDPAVELMLELSRAVEGKITDSRAGVAALRTLNIPDPLRWADLQLPAEFAGELDLLRLDGLRHGVSCEVLRQVLRAGVRPRLVALLVLSQVPPPFQYFPLGVPGYNSPPALMSCSLSGAIEVLAKHDLFLIRLTGPYALFVRQSEWPEALPINEFDCYRRASVWGLKDIPLSFVREWLREEVDQVLPRLWRNLTHLHSDGGPFTLVLFCKSCRVEWIRKQGGAMDAMEVATMAAPLVSSTSSVHPGRWRRGTTLSRSSPATSFGQRSADSASSTWHTGCLASTAIVGLAASRPTRRRLQSRQLRQTRRAGDSPVVLEVKEVEAKSTDEDEKQILKGLNLTIRAGEVHAVMGPNGSGKSTLAKVLIGDSAYEVTKGSAKLGETDLLEMEPHERALEGLFLAFQSPPAVGGVSNLDFLRAAYNAQSIFAAVRMSSGIRRRKVPGSEADEGLSNSGALETLRKFDVYNKVHEDYMQKRQLGGAVTLVTCAILAVLVYCEVCEFFSVEVLHSITVDTNIDRKLPISLDITFPHLRCSEVSVDTVDSAGDTQVDAHGGLDMHNLDAAGKISTGDPVASKGDCWPCLEAEDAKHKCCNSCQELKDAYNDKELPYFHVLDTAMQCKSSIGCRIKGKVVVNKVSGNIHVALGKSVRRDGKLVHEFNIEDIGDGFNTSHHIHSITFGEYVYGLQSPLEGIRKIAGAGSWMYHYYVKLVPTVYISRWGTTTYTNQYSVTDSARNVQVREGELSGLPGVFLVYDFSPFLMQQTEQVKPWSYVFTSMCAIVGGAFSVATLVEMALSSAREEPELDVIEFYGLVTQKLQDLKINPDFLNRNVNEGFSGGERKRNEMLQMAVLQPKLAILDEIDSGLDIDALKDVAEAIRSVREQDPDRAMLVVTHFERFLRYVEADHVHVMYQGRILKSGGKELADKLDEEGYDWVLKEAK</sequence>
<keyword evidence="2" id="KW-0067">ATP-binding</keyword>
<dbReference type="InterPro" id="IPR003439">
    <property type="entry name" value="ABC_transporter-like_ATP-bd"/>
</dbReference>
<dbReference type="PROSITE" id="PS50893">
    <property type="entry name" value="ABC_TRANSPORTER_2"/>
    <property type="match status" value="1"/>
</dbReference>
<organism evidence="5 6">
    <name type="scientific">Symbiodinium necroappetens</name>
    <dbReference type="NCBI Taxonomy" id="1628268"/>
    <lineage>
        <taxon>Eukaryota</taxon>
        <taxon>Sar</taxon>
        <taxon>Alveolata</taxon>
        <taxon>Dinophyceae</taxon>
        <taxon>Suessiales</taxon>
        <taxon>Symbiodiniaceae</taxon>
        <taxon>Symbiodinium</taxon>
    </lineage>
</organism>
<gene>
    <name evidence="5" type="primary">ergic3</name>
    <name evidence="5" type="ORF">SNEC2469_LOCUS8433</name>
</gene>
<evidence type="ECO:0000313" key="6">
    <source>
        <dbReference type="Proteomes" id="UP000601435"/>
    </source>
</evidence>